<reference evidence="1 2" key="1">
    <citation type="submission" date="2017-06" db="EMBL/GenBank/DDBJ databases">
        <authorList>
            <consortium name="Pathogen Informatics"/>
        </authorList>
    </citation>
    <scope>NUCLEOTIDE SEQUENCE [LARGE SCALE GENOMIC DNA]</scope>
    <source>
        <strain evidence="1 2">NCTC12149</strain>
    </source>
</reference>
<dbReference type="EMBL" id="LT906468">
    <property type="protein sequence ID" value="SNV64443.1"/>
    <property type="molecule type" value="Genomic_DNA"/>
</dbReference>
<proteinExistence type="predicted"/>
<evidence type="ECO:0000313" key="1">
    <source>
        <dbReference type="EMBL" id="SNV64443.1"/>
    </source>
</evidence>
<protein>
    <submittedName>
        <fullName evidence="1">Uncharacterized protein</fullName>
    </submittedName>
</protein>
<gene>
    <name evidence="1" type="ORF">SAMEA4412673_03958</name>
</gene>
<dbReference type="AlphaFoldDB" id="A0AAJ4XFI5"/>
<dbReference type="Proteomes" id="UP000215355">
    <property type="component" value="Chromosome 1"/>
</dbReference>
<accession>A0AAJ4XFI5</accession>
<sequence>MVLGRLFYPDVKYMLKAMGVFLAKEAVERSP</sequence>
<evidence type="ECO:0000313" key="2">
    <source>
        <dbReference type="Proteomes" id="UP000215355"/>
    </source>
</evidence>
<name>A0AAJ4XFI5_9SPHI</name>
<dbReference type="KEGG" id="smiz:4412673_03958"/>
<organism evidence="1 2">
    <name type="scientific">Sphingobacterium mizutaii</name>
    <dbReference type="NCBI Taxonomy" id="1010"/>
    <lineage>
        <taxon>Bacteria</taxon>
        <taxon>Pseudomonadati</taxon>
        <taxon>Bacteroidota</taxon>
        <taxon>Sphingobacteriia</taxon>
        <taxon>Sphingobacteriales</taxon>
        <taxon>Sphingobacteriaceae</taxon>
        <taxon>Sphingobacterium</taxon>
    </lineage>
</organism>